<dbReference type="EMBL" id="JAAGLU010000037">
    <property type="protein sequence ID" value="NEC90925.1"/>
    <property type="molecule type" value="Genomic_DNA"/>
</dbReference>
<organism evidence="2">
    <name type="scientific">Streptomyces sp. SID12501</name>
    <dbReference type="NCBI Taxonomy" id="2706042"/>
    <lineage>
        <taxon>Bacteria</taxon>
        <taxon>Bacillati</taxon>
        <taxon>Actinomycetota</taxon>
        <taxon>Actinomycetes</taxon>
        <taxon>Kitasatosporales</taxon>
        <taxon>Streptomycetaceae</taxon>
        <taxon>Streptomyces</taxon>
    </lineage>
</organism>
<feature type="region of interest" description="Disordered" evidence="1">
    <location>
        <begin position="35"/>
        <end position="57"/>
    </location>
</feature>
<dbReference type="RefSeq" id="WP_164321205.1">
    <property type="nucleotide sequence ID" value="NZ_JAAGLU010000037.1"/>
</dbReference>
<evidence type="ECO:0000313" key="2">
    <source>
        <dbReference type="EMBL" id="NEC90925.1"/>
    </source>
</evidence>
<sequence>MEIHPILYSTNRRCQKYEVTLDSILLRPVAALPEKRANTSGTTTHSRRQLRRRAHSATNEDIDFTRPGIGFATFYAAPIVTAARLDGRNDLIRSLTDSFIAFSE</sequence>
<feature type="compositionally biased region" description="Basic residues" evidence="1">
    <location>
        <begin position="45"/>
        <end position="55"/>
    </location>
</feature>
<proteinExistence type="predicted"/>
<reference evidence="2" key="1">
    <citation type="submission" date="2020-01" db="EMBL/GenBank/DDBJ databases">
        <title>Insect and environment-associated Actinomycetes.</title>
        <authorList>
            <person name="Currrie C."/>
            <person name="Chevrette M."/>
            <person name="Carlson C."/>
            <person name="Stubbendieck R."/>
            <person name="Wendt-Pienkowski E."/>
        </authorList>
    </citation>
    <scope>NUCLEOTIDE SEQUENCE</scope>
    <source>
        <strain evidence="2">SID12501</strain>
    </source>
</reference>
<gene>
    <name evidence="2" type="ORF">G3I71_35155</name>
</gene>
<name>A0A6B3C2H6_9ACTN</name>
<accession>A0A6B3C2H6</accession>
<protein>
    <submittedName>
        <fullName evidence="2">Uncharacterized protein</fullName>
    </submittedName>
</protein>
<dbReference type="AlphaFoldDB" id="A0A6B3C2H6"/>
<evidence type="ECO:0000256" key="1">
    <source>
        <dbReference type="SAM" id="MobiDB-lite"/>
    </source>
</evidence>
<comment type="caution">
    <text evidence="2">The sequence shown here is derived from an EMBL/GenBank/DDBJ whole genome shotgun (WGS) entry which is preliminary data.</text>
</comment>